<keyword evidence="2" id="KW-0067">ATP-binding</keyword>
<sequence length="118" mass="12896">SDRAGAPFIKVNCGALPETLLESELFGHVKGAFTGANEDRPGRIKLAHNGSFFLTEIGDLPLPLQVKLLSFLDDKVIQPLGSSRGFNADVRVIVATHRDLKKWFMKRPSAQTCFSGLT</sequence>
<dbReference type="InterPro" id="IPR002078">
    <property type="entry name" value="Sigma_54_int"/>
</dbReference>
<proteinExistence type="predicted"/>
<name>A0ABQ5KK33_9EUKA</name>
<dbReference type="CDD" id="cd00009">
    <property type="entry name" value="AAA"/>
    <property type="match status" value="1"/>
</dbReference>
<feature type="domain" description="Sigma-54 factor interaction" evidence="3">
    <location>
        <begin position="1"/>
        <end position="102"/>
    </location>
</feature>
<evidence type="ECO:0000313" key="5">
    <source>
        <dbReference type="Proteomes" id="UP001057375"/>
    </source>
</evidence>
<feature type="non-terminal residue" evidence="4">
    <location>
        <position position="1"/>
    </location>
</feature>
<keyword evidence="1" id="KW-0547">Nucleotide-binding</keyword>
<dbReference type="SUPFAM" id="SSF52540">
    <property type="entry name" value="P-loop containing nucleoside triphosphate hydrolases"/>
    <property type="match status" value="1"/>
</dbReference>
<keyword evidence="5" id="KW-1185">Reference proteome</keyword>
<dbReference type="InterPro" id="IPR027417">
    <property type="entry name" value="P-loop_NTPase"/>
</dbReference>
<evidence type="ECO:0000313" key="4">
    <source>
        <dbReference type="EMBL" id="GKT31300.1"/>
    </source>
</evidence>
<dbReference type="Pfam" id="PF00158">
    <property type="entry name" value="Sigma54_activat"/>
    <property type="match status" value="1"/>
</dbReference>
<dbReference type="Proteomes" id="UP001057375">
    <property type="component" value="Unassembled WGS sequence"/>
</dbReference>
<dbReference type="Gene3D" id="3.40.50.300">
    <property type="entry name" value="P-loop containing nucleotide triphosphate hydrolases"/>
    <property type="match status" value="1"/>
</dbReference>
<reference evidence="4" key="1">
    <citation type="submission" date="2022-03" db="EMBL/GenBank/DDBJ databases">
        <title>Draft genome sequence of Aduncisulcus paluster, a free-living microaerophilic Fornicata.</title>
        <authorList>
            <person name="Yuyama I."/>
            <person name="Kume K."/>
            <person name="Tamura T."/>
            <person name="Inagaki Y."/>
            <person name="Hashimoto T."/>
        </authorList>
    </citation>
    <scope>NUCLEOTIDE SEQUENCE</scope>
    <source>
        <strain evidence="4">NY0171</strain>
    </source>
</reference>
<dbReference type="PROSITE" id="PS50045">
    <property type="entry name" value="SIGMA54_INTERACT_4"/>
    <property type="match status" value="1"/>
</dbReference>
<dbReference type="PANTHER" id="PTHR32071">
    <property type="entry name" value="TRANSCRIPTIONAL REGULATORY PROTEIN"/>
    <property type="match status" value="1"/>
</dbReference>
<comment type="caution">
    <text evidence="4">The sequence shown here is derived from an EMBL/GenBank/DDBJ whole genome shotgun (WGS) entry which is preliminary data.</text>
</comment>
<evidence type="ECO:0000256" key="2">
    <source>
        <dbReference type="ARBA" id="ARBA00022840"/>
    </source>
</evidence>
<accession>A0ABQ5KK33</accession>
<organism evidence="4 5">
    <name type="scientific">Aduncisulcus paluster</name>
    <dbReference type="NCBI Taxonomy" id="2918883"/>
    <lineage>
        <taxon>Eukaryota</taxon>
        <taxon>Metamonada</taxon>
        <taxon>Carpediemonas-like organisms</taxon>
        <taxon>Aduncisulcus</taxon>
    </lineage>
</organism>
<dbReference type="EMBL" id="BQXS01002013">
    <property type="protein sequence ID" value="GKT31300.1"/>
    <property type="molecule type" value="Genomic_DNA"/>
</dbReference>
<evidence type="ECO:0000256" key="1">
    <source>
        <dbReference type="ARBA" id="ARBA00022741"/>
    </source>
</evidence>
<evidence type="ECO:0000259" key="3">
    <source>
        <dbReference type="PROSITE" id="PS50045"/>
    </source>
</evidence>
<gene>
    <name evidence="4" type="ORF">ADUPG1_001956</name>
</gene>
<protein>
    <submittedName>
        <fullName evidence="4">PAS domain-containing protein</fullName>
    </submittedName>
</protein>